<dbReference type="GO" id="GO:0000463">
    <property type="term" value="P:maturation of LSU-rRNA from tricistronic rRNA transcript (SSU-rRNA, 5.8S rRNA, LSU-rRNA)"/>
    <property type="evidence" value="ECO:0007669"/>
    <property type="project" value="UniProtKB-UniRule"/>
</dbReference>
<dbReference type="OrthoDB" id="10264910at2759"/>
<comment type="subunit">
    <text evidence="4">Component of the NOP7 complex, composed of ERB1, NOP7 and YTM1. Within the NOP7 complex ERB1 appears to interact directly with NOP7 and YTM1. The NOP7 complex also associates with the 66S pre-ribosome.</text>
</comment>
<dbReference type="AlphaFoldDB" id="A0A5M3N579"/>
<dbReference type="PANTHER" id="PTHR12221">
    <property type="entry name" value="PESCADILLO - RELATED"/>
    <property type="match status" value="1"/>
</dbReference>
<evidence type="ECO:0000256" key="3">
    <source>
        <dbReference type="ARBA" id="ARBA00023242"/>
    </source>
</evidence>
<keyword evidence="8" id="KW-1185">Reference proteome</keyword>
<comment type="subcellular location">
    <subcellularLocation>
        <location evidence="4">Nucleus</location>
        <location evidence="4">Nucleolus</location>
    </subcellularLocation>
    <subcellularLocation>
        <location evidence="4">Nucleus</location>
        <location evidence="4">Nucleoplasm</location>
    </subcellularLocation>
</comment>
<keyword evidence="3 4" id="KW-0539">Nucleus</keyword>
<feature type="region of interest" description="Disordered" evidence="5">
    <location>
        <begin position="544"/>
        <end position="568"/>
    </location>
</feature>
<dbReference type="PANTHER" id="PTHR12221:SF6">
    <property type="entry name" value="PESCADILLO HOMOLOG"/>
    <property type="match status" value="1"/>
</dbReference>
<evidence type="ECO:0000313" key="7">
    <source>
        <dbReference type="EMBL" id="EIW86570.1"/>
    </source>
</evidence>
<name>A0A5M3N579_CONPW</name>
<dbReference type="EMBL" id="JH711573">
    <property type="protein sequence ID" value="EIW86570.1"/>
    <property type="molecule type" value="Genomic_DNA"/>
</dbReference>
<dbReference type="SMART" id="SM00292">
    <property type="entry name" value="BRCT"/>
    <property type="match status" value="1"/>
</dbReference>
<dbReference type="InterPro" id="IPR036420">
    <property type="entry name" value="BRCT_dom_sf"/>
</dbReference>
<feature type="domain" description="BRCT" evidence="6">
    <location>
        <begin position="355"/>
        <end position="457"/>
    </location>
</feature>
<evidence type="ECO:0000256" key="5">
    <source>
        <dbReference type="SAM" id="MobiDB-lite"/>
    </source>
</evidence>
<dbReference type="OMA" id="QKVTWIV"/>
<dbReference type="GO" id="GO:0000466">
    <property type="term" value="P:maturation of 5.8S rRNA from tricistronic rRNA transcript (SSU-rRNA, 5.8S rRNA, LSU-rRNA)"/>
    <property type="evidence" value="ECO:0007669"/>
    <property type="project" value="UniProtKB-UniRule"/>
</dbReference>
<dbReference type="SUPFAM" id="SSF52113">
    <property type="entry name" value="BRCT domain"/>
    <property type="match status" value="1"/>
</dbReference>
<dbReference type="Proteomes" id="UP000053558">
    <property type="component" value="Unassembled WGS sequence"/>
</dbReference>
<dbReference type="InterPro" id="IPR010613">
    <property type="entry name" value="PES"/>
</dbReference>
<dbReference type="CDD" id="cd17709">
    <property type="entry name" value="BRCT_pescadillo_like"/>
    <property type="match status" value="1"/>
</dbReference>
<proteinExistence type="inferred from homology"/>
<evidence type="ECO:0000259" key="6">
    <source>
        <dbReference type="PROSITE" id="PS50172"/>
    </source>
</evidence>
<dbReference type="GO" id="GO:0043021">
    <property type="term" value="F:ribonucleoprotein complex binding"/>
    <property type="evidence" value="ECO:0007669"/>
    <property type="project" value="UniProtKB-UniRule"/>
</dbReference>
<comment type="function">
    <text evidence="4">Component of the NOP7 complex, which is required for maturation of the 25S and 5.8S ribosomal RNAs and formation of the 60S ribosome.</text>
</comment>
<evidence type="ECO:0000256" key="2">
    <source>
        <dbReference type="ARBA" id="ARBA00022552"/>
    </source>
</evidence>
<evidence type="ECO:0000256" key="4">
    <source>
        <dbReference type="HAMAP-Rule" id="MF_03028"/>
    </source>
</evidence>
<dbReference type="KEGG" id="cput:CONPUDRAFT_44792"/>
<dbReference type="GO" id="GO:0030687">
    <property type="term" value="C:preribosome, large subunit precursor"/>
    <property type="evidence" value="ECO:0007669"/>
    <property type="project" value="UniProtKB-UniRule"/>
</dbReference>
<comment type="similarity">
    <text evidence="4">Belongs to the pescadillo family.</text>
</comment>
<protein>
    <recommendedName>
        <fullName evidence="4">Pescadillo homolog</fullName>
    </recommendedName>
    <alternativeName>
        <fullName evidence="4">Nucleolar protein 7 homolog</fullName>
    </alternativeName>
</protein>
<dbReference type="GO" id="GO:0003723">
    <property type="term" value="F:RNA binding"/>
    <property type="evidence" value="ECO:0007669"/>
    <property type="project" value="TreeGrafter"/>
</dbReference>
<gene>
    <name evidence="4" type="primary">NOP7</name>
    <name evidence="7" type="ORF">CONPUDRAFT_44792</name>
</gene>
<dbReference type="GeneID" id="19207019"/>
<dbReference type="HAMAP" id="MF_03028">
    <property type="entry name" value="Pescadillo"/>
    <property type="match status" value="1"/>
</dbReference>
<evidence type="ECO:0000313" key="8">
    <source>
        <dbReference type="Proteomes" id="UP000053558"/>
    </source>
</evidence>
<comment type="caution">
    <text evidence="7">The sequence shown here is derived from an EMBL/GenBank/DDBJ whole genome shotgun (WGS) entry which is preliminary data.</text>
</comment>
<evidence type="ECO:0000256" key="1">
    <source>
        <dbReference type="ARBA" id="ARBA00022517"/>
    </source>
</evidence>
<sequence>MARLKQKGKSGAAKAYVTRSSAVKKLQCSLADFRRLCILKGIFPREPKNKKRANKGSTAPKTFYYSKDIAYLAHEPVLKKLREHKAFAKKISRALGRGEWSTAKSLEENKPTYRLDHIVKERYPTFIDALRDIDDALCMIFLFASLPSNPRVSPALITNCTRLAAEWQLYIMRSQALRKVFLSIKGIYYQAEVMGQTITWLVPYQFTQSIPTEVDVRVMLTFLELYQTLLGFVFFRLYMDSGLSYPPALDEAKDDSGAGVGAFTIKQVENTGPIADTRSANPVKKASGKEVRQALKDIVTISDTTNETMEPMPSTESVDGADADEDFVVQPSKTEGQTFPELPTFRSLEITPRQTSTTLFAPYTFFLSRETSRSVFEFLVRSFGGQIGWPRSSGSGSPVSEDDPAITHVIIDRPLVSKPNETEEERERRIKRKYVQPQWVVDCINAGRILLEEPYAQGKTLPPHLSPFGDRLGAYDPAAPLLATEADEDAEMEEGEESEMEENVTEANSGLSLPAITAEDPEALRAIELQAEAAGLDYGTFDKQVKKSRKQSKDKAPASEVNADEQNMNKMMMSNRQKKLYERMKYGERNRAAQVCLLIL</sequence>
<dbReference type="Pfam" id="PF06732">
    <property type="entry name" value="Pescadillo_N"/>
    <property type="match status" value="1"/>
</dbReference>
<feature type="region of interest" description="Disordered" evidence="5">
    <location>
        <begin position="487"/>
        <end position="508"/>
    </location>
</feature>
<dbReference type="InterPro" id="IPR001357">
    <property type="entry name" value="BRCT_dom"/>
</dbReference>
<organism evidence="7 8">
    <name type="scientific">Coniophora puteana (strain RWD-64-598)</name>
    <name type="common">Brown rot fungus</name>
    <dbReference type="NCBI Taxonomy" id="741705"/>
    <lineage>
        <taxon>Eukaryota</taxon>
        <taxon>Fungi</taxon>
        <taxon>Dikarya</taxon>
        <taxon>Basidiomycota</taxon>
        <taxon>Agaricomycotina</taxon>
        <taxon>Agaricomycetes</taxon>
        <taxon>Agaricomycetidae</taxon>
        <taxon>Boletales</taxon>
        <taxon>Coniophorineae</taxon>
        <taxon>Coniophoraceae</taxon>
        <taxon>Coniophora</taxon>
    </lineage>
</organism>
<dbReference type="RefSeq" id="XP_007762468.1">
    <property type="nucleotide sequence ID" value="XM_007764278.1"/>
</dbReference>
<dbReference type="Gene3D" id="3.40.50.10190">
    <property type="entry name" value="BRCT domain"/>
    <property type="match status" value="1"/>
</dbReference>
<dbReference type="GO" id="GO:0070545">
    <property type="term" value="C:PeBoW complex"/>
    <property type="evidence" value="ECO:0007669"/>
    <property type="project" value="TreeGrafter"/>
</dbReference>
<feature type="compositionally biased region" description="Acidic residues" evidence="5">
    <location>
        <begin position="487"/>
        <end position="504"/>
    </location>
</feature>
<keyword evidence="1 4" id="KW-0690">Ribosome biogenesis</keyword>
<reference evidence="8" key="1">
    <citation type="journal article" date="2012" name="Science">
        <title>The Paleozoic origin of enzymatic lignin decomposition reconstructed from 31 fungal genomes.</title>
        <authorList>
            <person name="Floudas D."/>
            <person name="Binder M."/>
            <person name="Riley R."/>
            <person name="Barry K."/>
            <person name="Blanchette R.A."/>
            <person name="Henrissat B."/>
            <person name="Martinez A.T."/>
            <person name="Otillar R."/>
            <person name="Spatafora J.W."/>
            <person name="Yadav J.S."/>
            <person name="Aerts A."/>
            <person name="Benoit I."/>
            <person name="Boyd A."/>
            <person name="Carlson A."/>
            <person name="Copeland A."/>
            <person name="Coutinho P.M."/>
            <person name="de Vries R.P."/>
            <person name="Ferreira P."/>
            <person name="Findley K."/>
            <person name="Foster B."/>
            <person name="Gaskell J."/>
            <person name="Glotzer D."/>
            <person name="Gorecki P."/>
            <person name="Heitman J."/>
            <person name="Hesse C."/>
            <person name="Hori C."/>
            <person name="Igarashi K."/>
            <person name="Jurgens J.A."/>
            <person name="Kallen N."/>
            <person name="Kersten P."/>
            <person name="Kohler A."/>
            <person name="Kuees U."/>
            <person name="Kumar T.K.A."/>
            <person name="Kuo A."/>
            <person name="LaButti K."/>
            <person name="Larrondo L.F."/>
            <person name="Lindquist E."/>
            <person name="Ling A."/>
            <person name="Lombard V."/>
            <person name="Lucas S."/>
            <person name="Lundell T."/>
            <person name="Martin R."/>
            <person name="McLaughlin D.J."/>
            <person name="Morgenstern I."/>
            <person name="Morin E."/>
            <person name="Murat C."/>
            <person name="Nagy L.G."/>
            <person name="Nolan M."/>
            <person name="Ohm R.A."/>
            <person name="Patyshakuliyeva A."/>
            <person name="Rokas A."/>
            <person name="Ruiz-Duenas F.J."/>
            <person name="Sabat G."/>
            <person name="Salamov A."/>
            <person name="Samejima M."/>
            <person name="Schmutz J."/>
            <person name="Slot J.C."/>
            <person name="St John F."/>
            <person name="Stenlid J."/>
            <person name="Sun H."/>
            <person name="Sun S."/>
            <person name="Syed K."/>
            <person name="Tsang A."/>
            <person name="Wiebenga A."/>
            <person name="Young D."/>
            <person name="Pisabarro A."/>
            <person name="Eastwood D.C."/>
            <person name="Martin F."/>
            <person name="Cullen D."/>
            <person name="Grigoriev I.V."/>
            <person name="Hibbett D.S."/>
        </authorList>
    </citation>
    <scope>NUCLEOTIDE SEQUENCE [LARGE SCALE GENOMIC DNA]</scope>
    <source>
        <strain evidence="8">RWD-64-598 SS2</strain>
    </source>
</reference>
<keyword evidence="2 4" id="KW-0698">rRNA processing</keyword>
<dbReference type="PROSITE" id="PS50172">
    <property type="entry name" value="BRCT"/>
    <property type="match status" value="1"/>
</dbReference>
<accession>A0A5M3N579</accession>
<dbReference type="GO" id="GO:0005654">
    <property type="term" value="C:nucleoplasm"/>
    <property type="evidence" value="ECO:0007669"/>
    <property type="project" value="UniProtKB-SubCell"/>
</dbReference>